<name>A0ACA9LR42_9GLOM</name>
<organism evidence="1 2">
    <name type="scientific">Scutellospora calospora</name>
    <dbReference type="NCBI Taxonomy" id="85575"/>
    <lineage>
        <taxon>Eukaryota</taxon>
        <taxon>Fungi</taxon>
        <taxon>Fungi incertae sedis</taxon>
        <taxon>Mucoromycota</taxon>
        <taxon>Glomeromycotina</taxon>
        <taxon>Glomeromycetes</taxon>
        <taxon>Diversisporales</taxon>
        <taxon>Gigasporaceae</taxon>
        <taxon>Scutellospora</taxon>
    </lineage>
</organism>
<protein>
    <submittedName>
        <fullName evidence="1">6109_t:CDS:1</fullName>
    </submittedName>
</protein>
<evidence type="ECO:0000313" key="1">
    <source>
        <dbReference type="EMBL" id="CAG8537478.1"/>
    </source>
</evidence>
<comment type="caution">
    <text evidence="1">The sequence shown here is derived from an EMBL/GenBank/DDBJ whole genome shotgun (WGS) entry which is preliminary data.</text>
</comment>
<proteinExistence type="predicted"/>
<gene>
    <name evidence="1" type="ORF">SCALOS_LOCUS4704</name>
</gene>
<reference evidence="1" key="1">
    <citation type="submission" date="2021-06" db="EMBL/GenBank/DDBJ databases">
        <authorList>
            <person name="Kallberg Y."/>
            <person name="Tangrot J."/>
            <person name="Rosling A."/>
        </authorList>
    </citation>
    <scope>NUCLEOTIDE SEQUENCE</scope>
    <source>
        <strain evidence="1">AU212A</strain>
    </source>
</reference>
<accession>A0ACA9LR42</accession>
<dbReference type="Proteomes" id="UP000789860">
    <property type="component" value="Unassembled WGS sequence"/>
</dbReference>
<feature type="non-terminal residue" evidence="1">
    <location>
        <position position="78"/>
    </location>
</feature>
<evidence type="ECO:0000313" key="2">
    <source>
        <dbReference type="Proteomes" id="UP000789860"/>
    </source>
</evidence>
<dbReference type="EMBL" id="CAJVPM010006660">
    <property type="protein sequence ID" value="CAG8537478.1"/>
    <property type="molecule type" value="Genomic_DNA"/>
</dbReference>
<sequence>MSIDLTKPFFYGDEKDDIDGFLFDYGRYAKSKDWDEETKCEMDTLKDGIVKVINARSDEKLKINHLRNIKQGEKEILR</sequence>
<keyword evidence="2" id="KW-1185">Reference proteome</keyword>